<name>A0A6S6TT13_9BACT</name>
<keyword evidence="1" id="KW-0808">Transferase</keyword>
<evidence type="ECO:0000313" key="1">
    <source>
        <dbReference type="EMBL" id="CAA6819800.1"/>
    </source>
</evidence>
<dbReference type="AlphaFoldDB" id="A0A6S6TT13"/>
<sequence>MGEDVHAGAKILLEGYSLAYVANAQVYHSHSYTVMQECKRYFDIGVFHKNESWLLETFGKAEGEGIKYIKSEFLYLLKHQAYHQIPSFFLRNGCKYLGYKLGKQYQKLSLKSIKKLSMHKSWWD</sequence>
<gene>
    <name evidence="1" type="ORF">HELGO_WM580</name>
</gene>
<accession>A0A6S6TT13</accession>
<proteinExistence type="predicted"/>
<organism evidence="1">
    <name type="scientific">uncultured Sulfurovum sp</name>
    <dbReference type="NCBI Taxonomy" id="269237"/>
    <lineage>
        <taxon>Bacteria</taxon>
        <taxon>Pseudomonadati</taxon>
        <taxon>Campylobacterota</taxon>
        <taxon>Epsilonproteobacteria</taxon>
        <taxon>Campylobacterales</taxon>
        <taxon>Sulfurovaceae</taxon>
        <taxon>Sulfurovum</taxon>
        <taxon>environmental samples</taxon>
    </lineage>
</organism>
<dbReference type="EMBL" id="CACVAS010000107">
    <property type="protein sequence ID" value="CAA6819800.1"/>
    <property type="molecule type" value="Genomic_DNA"/>
</dbReference>
<dbReference type="GO" id="GO:0016740">
    <property type="term" value="F:transferase activity"/>
    <property type="evidence" value="ECO:0007669"/>
    <property type="project" value="UniProtKB-KW"/>
</dbReference>
<protein>
    <submittedName>
        <fullName evidence="1">O antigen biosynthesis rhamnosyltransferase rfbN</fullName>
    </submittedName>
</protein>
<reference evidence="1" key="1">
    <citation type="submission" date="2020-01" db="EMBL/GenBank/DDBJ databases">
        <authorList>
            <person name="Meier V. D."/>
            <person name="Meier V D."/>
        </authorList>
    </citation>
    <scope>NUCLEOTIDE SEQUENCE</scope>
    <source>
        <strain evidence="1">HLG_WM_MAG_01</strain>
    </source>
</reference>